<dbReference type="AlphaFoldDB" id="H0HJ90"/>
<dbReference type="Proteomes" id="UP000003250">
    <property type="component" value="Unassembled WGS sequence"/>
</dbReference>
<protein>
    <recommendedName>
        <fullName evidence="5">Calcium-binding protein</fullName>
    </recommendedName>
</protein>
<dbReference type="PATRIC" id="fig|1107882.3.peg.191"/>
<dbReference type="SUPFAM" id="SSF51120">
    <property type="entry name" value="beta-Roll"/>
    <property type="match status" value="2"/>
</dbReference>
<dbReference type="Gene3D" id="2.150.10.10">
    <property type="entry name" value="Serralysin-like metalloprotease, C-terminal"/>
    <property type="match status" value="2"/>
</dbReference>
<comment type="subcellular location">
    <subcellularLocation>
        <location evidence="1">Secreted</location>
    </subcellularLocation>
</comment>
<dbReference type="GO" id="GO:0005615">
    <property type="term" value="C:extracellular space"/>
    <property type="evidence" value="ECO:0007669"/>
    <property type="project" value="InterPro"/>
</dbReference>
<gene>
    <name evidence="3" type="ORF">MAXJ12_00972</name>
</gene>
<dbReference type="PROSITE" id="PS00330">
    <property type="entry name" value="HEMOLYSIN_CALCIUM"/>
    <property type="match status" value="4"/>
</dbReference>
<accession>H0HJ90</accession>
<dbReference type="EMBL" id="AHAM01000015">
    <property type="protein sequence ID" value="EHK59210.1"/>
    <property type="molecule type" value="Genomic_DNA"/>
</dbReference>
<dbReference type="InterPro" id="IPR050557">
    <property type="entry name" value="RTX_toxin/Mannuronan_C5-epim"/>
</dbReference>
<dbReference type="RefSeq" id="WP_008833852.1">
    <property type="nucleotide sequence ID" value="NZ_AHAM01000015.1"/>
</dbReference>
<dbReference type="OrthoDB" id="3817502at2"/>
<reference evidence="3 4" key="1">
    <citation type="journal article" date="2012" name="J. Bacteriol.">
        <title>Draft Genome Sequence of Mesorhizobium alhagi CCNWXJ12-2T, a Novel Salt-Resistant Species Isolated from the Desert of Northwestern China.</title>
        <authorList>
            <person name="Zhou M."/>
            <person name="Chen W."/>
            <person name="Chen H."/>
            <person name="Wei G."/>
        </authorList>
    </citation>
    <scope>NUCLEOTIDE SEQUENCE [LARGE SCALE GENOMIC DNA]</scope>
    <source>
        <strain evidence="3 4">CCNWXJ12-2</strain>
    </source>
</reference>
<evidence type="ECO:0000313" key="4">
    <source>
        <dbReference type="Proteomes" id="UP000003250"/>
    </source>
</evidence>
<organism evidence="3 4">
    <name type="scientific">Mesorhizobium alhagi CCNWXJ12-2</name>
    <dbReference type="NCBI Taxonomy" id="1107882"/>
    <lineage>
        <taxon>Bacteria</taxon>
        <taxon>Pseudomonadati</taxon>
        <taxon>Pseudomonadota</taxon>
        <taxon>Alphaproteobacteria</taxon>
        <taxon>Hyphomicrobiales</taxon>
        <taxon>Phyllobacteriaceae</taxon>
        <taxon>Allomesorhizobium</taxon>
    </lineage>
</organism>
<dbReference type="PANTHER" id="PTHR38340">
    <property type="entry name" value="S-LAYER PROTEIN"/>
    <property type="match status" value="1"/>
</dbReference>
<dbReference type="PANTHER" id="PTHR38340:SF1">
    <property type="entry name" value="S-LAYER PROTEIN"/>
    <property type="match status" value="1"/>
</dbReference>
<dbReference type="InterPro" id="IPR011049">
    <property type="entry name" value="Serralysin-like_metalloprot_C"/>
</dbReference>
<dbReference type="GO" id="GO:0005509">
    <property type="term" value="F:calcium ion binding"/>
    <property type="evidence" value="ECO:0007669"/>
    <property type="project" value="InterPro"/>
</dbReference>
<name>H0HJ90_9HYPH</name>
<keyword evidence="2" id="KW-0964">Secreted</keyword>
<evidence type="ECO:0008006" key="5">
    <source>
        <dbReference type="Google" id="ProtNLM"/>
    </source>
</evidence>
<evidence type="ECO:0000256" key="2">
    <source>
        <dbReference type="ARBA" id="ARBA00022525"/>
    </source>
</evidence>
<dbReference type="InterPro" id="IPR001343">
    <property type="entry name" value="Hemolysn_Ca-bd"/>
</dbReference>
<dbReference type="InterPro" id="IPR018511">
    <property type="entry name" value="Hemolysin-typ_Ca-bd_CS"/>
</dbReference>
<proteinExistence type="predicted"/>
<dbReference type="PRINTS" id="PR00313">
    <property type="entry name" value="CABNDNGRPT"/>
</dbReference>
<sequence>MAKFEVLTATAFNQASLFVDNLQSVTNVRFEGLVGTEGSPLIGEYTETYTTLSFDVGDLTYSYTGSWELVANRLVLVGTASASGTYNSITVESNGQEIASYNGQNFAVDFGTSGEIPLLDLTGDLLGLLLALDSGGSGAYANLNTDVTPALPDIAFSGNDTLTGGIGVDTLEGGTGNDLINGGAGNDVMRGGLGNDVYVVAAAGDDTIENAGQGTDTVRSYINWTLGDNVERLELNGGSNLNGTGNALNNTLVGNSGENYLFGLDGNDYIAGGAGYDRLVGGNGDDWLVGGTGNDWMTGGAGSDKFLFNTALASNVDMISAFVSGEDKIHLENAIFAGLTATGQLSAGAFRAGTAALDADDRVIYNAANGSISYDSDGAGGGGAIHFATVSAGLSLTPDDFLVV</sequence>
<dbReference type="Pfam" id="PF00353">
    <property type="entry name" value="HemolysinCabind"/>
    <property type="match status" value="3"/>
</dbReference>
<evidence type="ECO:0000256" key="1">
    <source>
        <dbReference type="ARBA" id="ARBA00004613"/>
    </source>
</evidence>
<keyword evidence="4" id="KW-1185">Reference proteome</keyword>
<evidence type="ECO:0000313" key="3">
    <source>
        <dbReference type="EMBL" id="EHK59210.1"/>
    </source>
</evidence>